<sequence length="610" mass="71750">MSFKKKVVKTRKVGGKRQLAQKNIFGAPVRQLGTTERPLQPGERKSKIKSEGTISLTSFAFPKKKLLDSPVPKEKFRLKQKDIIKPKAQSELFDILEIERPVQFEPIKENKLEQFLPGEIEHIPIIRLKGETREETQEKITRNQSTARKKAVRKRIRLAKSEDELLEIHKLIQTALLNSSDRELLNQELNEAITNFERESEEKRIESAKAFIESAQPGQKKKSSEVDSIEELKVVNSLKPNIIEDIIEEVEQEEEETSTKRDRFKELREERQQEIQDEKDHQIFLKKNPPGRDVIHIQEKFRNINYYKIRHLSEKSEIEDIAEELVYYHNTYLLNEGFKEQNDPFPKVMLVSWNDQFYVPLRGGFPSLLKERSKGNTSSRLLDFYLEPVNRDQLIELMHDGSMLTRSNTGQVKLKEIEPYYQMTITEAVEFVDEDLLPLLEPGDEDNEYSSNSLFVMNPWGLRRTIQDEKDTKLRRAMNLQGGKLISELEIIKQEELDIQDVEGAELIQKVIDEKNRLRNIPHNPEDVTLKIDFDKMQESYNISIKFKDSFTVGKFKEFLLEKHSDIYEKYTFWGDKVDFRRNYTKKDSPQIINQTKRTQLLIKEFNQTF</sequence>
<evidence type="ECO:0000256" key="1">
    <source>
        <dbReference type="SAM" id="MobiDB-lite"/>
    </source>
</evidence>
<dbReference type="EMBL" id="LAZR01000456">
    <property type="protein sequence ID" value="KKN68170.1"/>
    <property type="molecule type" value="Genomic_DNA"/>
</dbReference>
<feature type="region of interest" description="Disordered" evidence="1">
    <location>
        <begin position="251"/>
        <end position="275"/>
    </location>
</feature>
<reference evidence="2" key="1">
    <citation type="journal article" date="2015" name="Nature">
        <title>Complex archaea that bridge the gap between prokaryotes and eukaryotes.</title>
        <authorList>
            <person name="Spang A."/>
            <person name="Saw J.H."/>
            <person name="Jorgensen S.L."/>
            <person name="Zaremba-Niedzwiedzka K."/>
            <person name="Martijn J."/>
            <person name="Lind A.E."/>
            <person name="van Eijk R."/>
            <person name="Schleper C."/>
            <person name="Guy L."/>
            <person name="Ettema T.J."/>
        </authorList>
    </citation>
    <scope>NUCLEOTIDE SEQUENCE</scope>
</reference>
<feature type="compositionally biased region" description="Basic and acidic residues" evidence="1">
    <location>
        <begin position="257"/>
        <end position="275"/>
    </location>
</feature>
<organism evidence="2">
    <name type="scientific">marine sediment metagenome</name>
    <dbReference type="NCBI Taxonomy" id="412755"/>
    <lineage>
        <taxon>unclassified sequences</taxon>
        <taxon>metagenomes</taxon>
        <taxon>ecological metagenomes</taxon>
    </lineage>
</organism>
<accession>A0A0F9SGY8</accession>
<protein>
    <submittedName>
        <fullName evidence="2">Uncharacterized protein</fullName>
    </submittedName>
</protein>
<evidence type="ECO:0000313" key="2">
    <source>
        <dbReference type="EMBL" id="KKN68170.1"/>
    </source>
</evidence>
<name>A0A0F9SGY8_9ZZZZ</name>
<gene>
    <name evidence="2" type="ORF">LCGC14_0453950</name>
</gene>
<comment type="caution">
    <text evidence="2">The sequence shown here is derived from an EMBL/GenBank/DDBJ whole genome shotgun (WGS) entry which is preliminary data.</text>
</comment>
<dbReference type="AlphaFoldDB" id="A0A0F9SGY8"/>
<proteinExistence type="predicted"/>